<dbReference type="SUPFAM" id="SSF53756">
    <property type="entry name" value="UDP-Glycosyltransferase/glycogen phosphorylase"/>
    <property type="match status" value="1"/>
</dbReference>
<organism evidence="1 2">
    <name type="scientific">Hankyongella ginsenosidimutans</name>
    <dbReference type="NCBI Taxonomy" id="1763828"/>
    <lineage>
        <taxon>Bacteria</taxon>
        <taxon>Pseudomonadati</taxon>
        <taxon>Pseudomonadota</taxon>
        <taxon>Alphaproteobacteria</taxon>
        <taxon>Sphingomonadales</taxon>
        <taxon>Sphingomonadaceae</taxon>
        <taxon>Hankyongella</taxon>
    </lineage>
</organism>
<reference evidence="2" key="1">
    <citation type="submission" date="2019-04" db="EMBL/GenBank/DDBJ databases">
        <title>Complete genome sequence of Sphingomonas sp. W1-2-3.</title>
        <authorList>
            <person name="Im W.T."/>
        </authorList>
    </citation>
    <scope>NUCLEOTIDE SEQUENCE [LARGE SCALE GENOMIC DNA]</scope>
    <source>
        <strain evidence="2">W1-2-3</strain>
    </source>
</reference>
<keyword evidence="2" id="KW-1185">Reference proteome</keyword>
<name>A0A4D7BVM4_9SPHN</name>
<protein>
    <recommendedName>
        <fullName evidence="3">Glycosyltransferase family 4 protein</fullName>
    </recommendedName>
</protein>
<dbReference type="Gene3D" id="3.40.50.2000">
    <property type="entry name" value="Glycogen Phosphorylase B"/>
    <property type="match status" value="2"/>
</dbReference>
<evidence type="ECO:0008006" key="3">
    <source>
        <dbReference type="Google" id="ProtNLM"/>
    </source>
</evidence>
<proteinExistence type="predicted"/>
<dbReference type="EMBL" id="CP039704">
    <property type="protein sequence ID" value="QCI79559.1"/>
    <property type="molecule type" value="Genomic_DNA"/>
</dbReference>
<dbReference type="Proteomes" id="UP000298714">
    <property type="component" value="Chromosome"/>
</dbReference>
<dbReference type="AlphaFoldDB" id="A0A4D7BVM4"/>
<accession>A0A4D7BVM4</accession>
<gene>
    <name evidence="1" type="ORF">E6W36_08465</name>
</gene>
<dbReference type="Pfam" id="PF13692">
    <property type="entry name" value="Glyco_trans_1_4"/>
    <property type="match status" value="1"/>
</dbReference>
<evidence type="ECO:0000313" key="2">
    <source>
        <dbReference type="Proteomes" id="UP000298714"/>
    </source>
</evidence>
<dbReference type="KEGG" id="hgn:E6W36_08465"/>
<sequence>MFKAGQPCGAPCTECAAYHWRRGSRLAALNGLITASRHVMLTHEAAIPALAHLPARAVIPNGIEPPTAHVPLERPSAGALTVGYLGRLVRRKGAHAVVAAARLLGDAPVRFLIAGRGEAADEAALKAQAPGNVSFLGHVQRDDFSGSWTCWSCRPNGMSRSGWSSARRSLPVCRLSSAAAALYRR</sequence>
<evidence type="ECO:0000313" key="1">
    <source>
        <dbReference type="EMBL" id="QCI79559.1"/>
    </source>
</evidence>